<reference evidence="2" key="1">
    <citation type="submission" date="2021-05" db="EMBL/GenBank/DDBJ databases">
        <authorList>
            <person name="Kupczok A."/>
            <person name="Weidenbach K."/>
            <person name="Wolf S."/>
            <person name="Fischer M.A."/>
            <person name="Kern T."/>
            <person name="Reetz J."/>
            <person name="Urbanska N."/>
            <person name="Kunzel S."/>
            <person name="Schmitz R.A."/>
            <person name="Rother M."/>
        </authorList>
    </citation>
    <scope>NUCLEOTIDE SEQUENCE [LARGE SCALE GENOMIC DNA]</scope>
</reference>
<protein>
    <submittedName>
        <fullName evidence="1">Uncharacterized protein</fullName>
    </submittedName>
</protein>
<organism evidence="1 2">
    <name type="scientific">Methanoculleus virus Blf4</name>
    <dbReference type="NCBI Taxonomy" id="3070925"/>
    <lineage>
        <taxon>Viruses</taxon>
        <taxon>Duplodnaviria</taxon>
        <taxon>Heunggongvirae</taxon>
        <taxon>Uroviricota</taxon>
        <taxon>Caudoviricetes</taxon>
        <taxon>Pungoviridae</taxon>
        <taxon>Flagovirus</taxon>
        <taxon>Flagovirus limi</taxon>
    </lineage>
</organism>
<name>A0AA49AKR6_9CAUD</name>
<proteinExistence type="predicted"/>
<evidence type="ECO:0000313" key="2">
    <source>
        <dbReference type="Proteomes" id="UP000827556"/>
    </source>
</evidence>
<dbReference type="EMBL" id="MZ171369">
    <property type="protein sequence ID" value="QXM18655.1"/>
    <property type="molecule type" value="Genomic_DNA"/>
</dbReference>
<evidence type="ECO:0000313" key="1">
    <source>
        <dbReference type="EMBL" id="QXM18655.1"/>
    </source>
</evidence>
<dbReference type="Proteomes" id="UP000827556">
    <property type="component" value="Segment"/>
</dbReference>
<keyword evidence="2" id="KW-1185">Reference proteome</keyword>
<accession>A0AA49AKR6</accession>
<sequence>MGNDCWYYRTQYAGMTKVCMWKSIVERGRIVRFGLCPKPPDSEAWRRCGFAIGQHEIPLMVEEARL</sequence>